<feature type="transmembrane region" description="Helical" evidence="5">
    <location>
        <begin position="425"/>
        <end position="444"/>
    </location>
</feature>
<comment type="caution">
    <text evidence="7">The sequence shown here is derived from an EMBL/GenBank/DDBJ whole genome shotgun (WGS) entry which is preliminary data.</text>
</comment>
<dbReference type="InterPro" id="IPR026841">
    <property type="entry name" value="Aur1/Ipt1"/>
</dbReference>
<feature type="transmembrane region" description="Helical" evidence="5">
    <location>
        <begin position="264"/>
        <end position="281"/>
    </location>
</feature>
<evidence type="ECO:0000313" key="7">
    <source>
        <dbReference type="EMBL" id="KAA1399841.1"/>
    </source>
</evidence>
<feature type="transmembrane region" description="Helical" evidence="5">
    <location>
        <begin position="201"/>
        <end position="222"/>
    </location>
</feature>
<dbReference type="InterPro" id="IPR036938">
    <property type="entry name" value="PAP2/HPO_sf"/>
</dbReference>
<keyword evidence="3 5" id="KW-1133">Transmembrane helix</keyword>
<keyword evidence="2 5" id="KW-0812">Transmembrane</keyword>
<reference evidence="7" key="1">
    <citation type="submission" date="2019-09" db="EMBL/GenBank/DDBJ databases">
        <authorList>
            <person name="Li J."/>
        </authorList>
    </citation>
    <scope>NUCLEOTIDE SEQUENCE [LARGE SCALE GENOMIC DNA]</scope>
    <source>
        <strain evidence="7">JCM 14732</strain>
    </source>
</reference>
<dbReference type="OrthoDB" id="5171662at2"/>
<feature type="domain" description="Inositolphosphotransferase Aur1/Ipt1" evidence="6">
    <location>
        <begin position="300"/>
        <end position="492"/>
    </location>
</feature>
<evidence type="ECO:0000256" key="5">
    <source>
        <dbReference type="SAM" id="Phobius"/>
    </source>
</evidence>
<dbReference type="PANTHER" id="PTHR31310:SF7">
    <property type="entry name" value="PA-PHOSPHATASE RELATED-FAMILY PROTEIN DDB_G0268928"/>
    <property type="match status" value="1"/>
</dbReference>
<evidence type="ECO:0000256" key="1">
    <source>
        <dbReference type="ARBA" id="ARBA00004141"/>
    </source>
</evidence>
<comment type="subcellular location">
    <subcellularLocation>
        <location evidence="1">Membrane</location>
        <topology evidence="1">Multi-pass membrane protein</topology>
    </subcellularLocation>
</comment>
<dbReference type="Proteomes" id="UP000380867">
    <property type="component" value="Unassembled WGS sequence"/>
</dbReference>
<feature type="transmembrane region" description="Helical" evidence="5">
    <location>
        <begin position="481"/>
        <end position="499"/>
    </location>
</feature>
<dbReference type="PANTHER" id="PTHR31310">
    <property type="match status" value="1"/>
</dbReference>
<keyword evidence="4 5" id="KW-0472">Membrane</keyword>
<feature type="transmembrane region" description="Helical" evidence="5">
    <location>
        <begin position="359"/>
        <end position="380"/>
    </location>
</feature>
<dbReference type="Gene3D" id="1.20.144.10">
    <property type="entry name" value="Phosphatidic acid phosphatase type 2/haloperoxidase"/>
    <property type="match status" value="1"/>
</dbReference>
<evidence type="ECO:0000259" key="6">
    <source>
        <dbReference type="Pfam" id="PF14378"/>
    </source>
</evidence>
<dbReference type="GO" id="GO:0016020">
    <property type="term" value="C:membrane"/>
    <property type="evidence" value="ECO:0007669"/>
    <property type="project" value="UniProtKB-SubCell"/>
</dbReference>
<dbReference type="AlphaFoldDB" id="A0A5M4FIF6"/>
<feature type="transmembrane region" description="Helical" evidence="5">
    <location>
        <begin position="326"/>
        <end position="352"/>
    </location>
</feature>
<feature type="transmembrane region" description="Helical" evidence="5">
    <location>
        <begin position="40"/>
        <end position="58"/>
    </location>
</feature>
<sequence length="526" mass="58048">MRQRPYHFAVCLSIVVGLAAVVASKKYDVPLRDPDGFLGPAYIRLPVIGLLFFAAGIAPPAFRRSRRTFTGTPQWRRSLDYSSPITSRLLDALVTTFFWGLVAGIASIGWTAAGGSTIGRISVVAVALAVVAAFAALELRSQTTTGMTTISRLTEIVVLDESTLRPISWRRALARQTVRIVLPLLAVRAVAGYAHPYIGDWAWLGVLLIPLWLMTNGADRLVAARRFEANRIPADLEPLRALKVRPRLFLFMDIIRDEWTWKRVFYIVLGLVSFYICYVSYRNLKSDLPLAREGVHFDKQMLDIDYFLFFNHNPAPVLHDLLGTGFAAQVLSVIYVAYLPLIPLTLGAFLVWGKDLSLGAWYATALSLNWVLGVVSYYIFPTFGPAFVQPSMFADLPDTSAAQLQRSLFRAATKFYEDPAGGSTYGIAGFASLHVSVVVSAALFLRATNQRKVVQLIAWVYLGLVVLATIYFGWHFIADDVAGAFIGWAAVVVGAWATGNTKRQRRKEAALLEADPVVEPRPAVSS</sequence>
<feature type="transmembrane region" description="Helical" evidence="5">
    <location>
        <begin position="89"/>
        <end position="112"/>
    </location>
</feature>
<name>A0A5M4FIF6_9ACTN</name>
<feature type="transmembrane region" description="Helical" evidence="5">
    <location>
        <begin position="456"/>
        <end position="475"/>
    </location>
</feature>
<evidence type="ECO:0000256" key="3">
    <source>
        <dbReference type="ARBA" id="ARBA00022989"/>
    </source>
</evidence>
<dbReference type="CDD" id="cd03386">
    <property type="entry name" value="PAP2_Aur1_like"/>
    <property type="match status" value="1"/>
</dbReference>
<keyword evidence="8" id="KW-1185">Reference proteome</keyword>
<dbReference type="RefSeq" id="WP_149687958.1">
    <property type="nucleotide sequence ID" value="NZ_SDPQ02000001.1"/>
</dbReference>
<dbReference type="EMBL" id="SDPQ02000001">
    <property type="protein sequence ID" value="KAA1399841.1"/>
    <property type="molecule type" value="Genomic_DNA"/>
</dbReference>
<gene>
    <name evidence="7" type="ORF">ESP70_003535</name>
</gene>
<dbReference type="SUPFAM" id="SSF48317">
    <property type="entry name" value="Acid phosphatase/Vanadium-dependent haloperoxidase"/>
    <property type="match status" value="1"/>
</dbReference>
<accession>A0A5M4FIF6</accession>
<feature type="transmembrane region" description="Helical" evidence="5">
    <location>
        <begin position="118"/>
        <end position="137"/>
    </location>
</feature>
<evidence type="ECO:0000256" key="4">
    <source>
        <dbReference type="ARBA" id="ARBA00023136"/>
    </source>
</evidence>
<dbReference type="Pfam" id="PF14378">
    <property type="entry name" value="PAP2_3"/>
    <property type="match status" value="1"/>
</dbReference>
<feature type="transmembrane region" description="Helical" evidence="5">
    <location>
        <begin position="177"/>
        <end position="195"/>
    </location>
</feature>
<protein>
    <submittedName>
        <fullName evidence="7">Inositol phosphorylceramide synthase</fullName>
    </submittedName>
</protein>
<evidence type="ECO:0000256" key="2">
    <source>
        <dbReference type="ARBA" id="ARBA00022692"/>
    </source>
</evidence>
<organism evidence="7 8">
    <name type="scientific">Aeromicrobium ginsengisoli</name>
    <dbReference type="NCBI Taxonomy" id="363867"/>
    <lineage>
        <taxon>Bacteria</taxon>
        <taxon>Bacillati</taxon>
        <taxon>Actinomycetota</taxon>
        <taxon>Actinomycetes</taxon>
        <taxon>Propionibacteriales</taxon>
        <taxon>Nocardioidaceae</taxon>
        <taxon>Aeromicrobium</taxon>
    </lineage>
</organism>
<proteinExistence type="predicted"/>
<dbReference type="InterPro" id="IPR052185">
    <property type="entry name" value="IPC_Synthase-Related"/>
</dbReference>
<evidence type="ECO:0000313" key="8">
    <source>
        <dbReference type="Proteomes" id="UP000380867"/>
    </source>
</evidence>